<protein>
    <recommendedName>
        <fullName evidence="2">F-box domain-containing protein</fullName>
    </recommendedName>
</protein>
<sequence length="559" mass="64239">MEKLPVEVLKDIFDHLEPDSREECSFTSQKNPWAIPQFYRPDHIDSRYCYASLRQVSRKFHDLATPCLFRNIGLRFNPKSFLRLELLAKEEALARHVRKVVFLMPYLYEQGTQGFEAFRNDQTLGLSEKRRYMLFEEQAPYYYMTAFSEQQQLMDNSYDLEILKAAFRSFKFLRQVNLLTRMVEKDRVLRDLASGYDNWEYIDCKWIPACKHAVEMLTQAICDSGSAVTSFSSSAMSPQSLILLSPKHRNIAQQAWSKLTHLEVTFDERPDRSVPNVAEVGTMLTGHNDSVAAMFQDFLHVATNLCTIHVRFIPGMPVRLPLEDAFGQTAWPKLRVLGIGSWMVRSYELIDIIQRHGRTLTGLRLNEVYLLDDDPQRWRDVVYAIKEHAPNLEWVSLDDIKYEGQYVRNLAYAETFSDTSSDAEVEDDYLYEMDRLSVRSRGSISSTTVSHQTQTVGGSGDSHDGDDGQEVVYGNVFTPSTSAGGPSSLAGSTVNRNVTHGLWVHGFLMEDKEDEEDEPPPNDDGSTVSPQQRRHWERWIMGRYSSGRPYPFELDQPEI</sequence>
<evidence type="ECO:0000313" key="4">
    <source>
        <dbReference type="Proteomes" id="UP000298138"/>
    </source>
</evidence>
<dbReference type="OrthoDB" id="4179303at2759"/>
<name>A0A4S2MYL9_9PEZI</name>
<evidence type="ECO:0000313" key="3">
    <source>
        <dbReference type="EMBL" id="TGZ81869.1"/>
    </source>
</evidence>
<dbReference type="PROSITE" id="PS50181">
    <property type="entry name" value="FBOX"/>
    <property type="match status" value="1"/>
</dbReference>
<feature type="compositionally biased region" description="Polar residues" evidence="1">
    <location>
        <begin position="477"/>
        <end position="493"/>
    </location>
</feature>
<dbReference type="AlphaFoldDB" id="A0A4S2MYL9"/>
<dbReference type="InParanoid" id="A0A4S2MYL9"/>
<dbReference type="STRING" id="341454.A0A4S2MYL9"/>
<gene>
    <name evidence="3" type="ORF">EX30DRAFT_236129</name>
</gene>
<feature type="domain" description="F-box" evidence="2">
    <location>
        <begin position="1"/>
        <end position="30"/>
    </location>
</feature>
<reference evidence="3 4" key="1">
    <citation type="submission" date="2019-04" db="EMBL/GenBank/DDBJ databases">
        <title>Comparative genomics and transcriptomics to analyze fruiting body development in filamentous ascomycetes.</title>
        <authorList>
            <consortium name="DOE Joint Genome Institute"/>
            <person name="Lutkenhaus R."/>
            <person name="Traeger S."/>
            <person name="Breuer J."/>
            <person name="Kuo A."/>
            <person name="Lipzen A."/>
            <person name="Pangilinan J."/>
            <person name="Dilworth D."/>
            <person name="Sandor L."/>
            <person name="Poggeler S."/>
            <person name="Barry K."/>
            <person name="Grigoriev I.V."/>
            <person name="Nowrousian M."/>
        </authorList>
    </citation>
    <scope>NUCLEOTIDE SEQUENCE [LARGE SCALE GENOMIC DNA]</scope>
    <source>
        <strain evidence="3 4">CBS 389.68</strain>
    </source>
</reference>
<evidence type="ECO:0000256" key="1">
    <source>
        <dbReference type="SAM" id="MobiDB-lite"/>
    </source>
</evidence>
<organism evidence="3 4">
    <name type="scientific">Ascodesmis nigricans</name>
    <dbReference type="NCBI Taxonomy" id="341454"/>
    <lineage>
        <taxon>Eukaryota</taxon>
        <taxon>Fungi</taxon>
        <taxon>Dikarya</taxon>
        <taxon>Ascomycota</taxon>
        <taxon>Pezizomycotina</taxon>
        <taxon>Pezizomycetes</taxon>
        <taxon>Pezizales</taxon>
        <taxon>Ascodesmidaceae</taxon>
        <taxon>Ascodesmis</taxon>
    </lineage>
</organism>
<dbReference type="Proteomes" id="UP000298138">
    <property type="component" value="Unassembled WGS sequence"/>
</dbReference>
<keyword evidence="4" id="KW-1185">Reference proteome</keyword>
<accession>A0A4S2MYL9</accession>
<dbReference type="InterPro" id="IPR001810">
    <property type="entry name" value="F-box_dom"/>
</dbReference>
<feature type="compositionally biased region" description="Acidic residues" evidence="1">
    <location>
        <begin position="512"/>
        <end position="521"/>
    </location>
</feature>
<feature type="region of interest" description="Disordered" evidence="1">
    <location>
        <begin position="442"/>
        <end position="493"/>
    </location>
</feature>
<dbReference type="EMBL" id="ML220117">
    <property type="protein sequence ID" value="TGZ81869.1"/>
    <property type="molecule type" value="Genomic_DNA"/>
</dbReference>
<feature type="region of interest" description="Disordered" evidence="1">
    <location>
        <begin position="512"/>
        <end position="535"/>
    </location>
</feature>
<evidence type="ECO:0000259" key="2">
    <source>
        <dbReference type="PROSITE" id="PS50181"/>
    </source>
</evidence>
<feature type="compositionally biased region" description="Low complexity" evidence="1">
    <location>
        <begin position="443"/>
        <end position="456"/>
    </location>
</feature>
<dbReference type="Pfam" id="PF00646">
    <property type="entry name" value="F-box"/>
    <property type="match status" value="1"/>
</dbReference>
<proteinExistence type="predicted"/>